<accession>A0A8K0WCN7</accession>
<keyword evidence="1" id="KW-0812">Transmembrane</keyword>
<evidence type="ECO:0000313" key="2">
    <source>
        <dbReference type="EMBL" id="KAH7246261.1"/>
    </source>
</evidence>
<dbReference type="EMBL" id="JAGPXF010000004">
    <property type="protein sequence ID" value="KAH7246261.1"/>
    <property type="molecule type" value="Genomic_DNA"/>
</dbReference>
<name>A0A8K0WCN7_9HYPO</name>
<keyword evidence="1" id="KW-0472">Membrane</keyword>
<dbReference type="Proteomes" id="UP000813427">
    <property type="component" value="Unassembled WGS sequence"/>
</dbReference>
<protein>
    <submittedName>
        <fullName evidence="2">Uncharacterized protein</fullName>
    </submittedName>
</protein>
<proteinExistence type="predicted"/>
<feature type="transmembrane region" description="Helical" evidence="1">
    <location>
        <begin position="300"/>
        <end position="321"/>
    </location>
</feature>
<gene>
    <name evidence="2" type="ORF">BKA59DRAFT_192412</name>
</gene>
<organism evidence="2 3">
    <name type="scientific">Fusarium tricinctum</name>
    <dbReference type="NCBI Taxonomy" id="61284"/>
    <lineage>
        <taxon>Eukaryota</taxon>
        <taxon>Fungi</taxon>
        <taxon>Dikarya</taxon>
        <taxon>Ascomycota</taxon>
        <taxon>Pezizomycotina</taxon>
        <taxon>Sordariomycetes</taxon>
        <taxon>Hypocreomycetidae</taxon>
        <taxon>Hypocreales</taxon>
        <taxon>Nectriaceae</taxon>
        <taxon>Fusarium</taxon>
        <taxon>Fusarium tricinctum species complex</taxon>
    </lineage>
</organism>
<keyword evidence="1" id="KW-1133">Transmembrane helix</keyword>
<comment type="caution">
    <text evidence="2">The sequence shown here is derived from an EMBL/GenBank/DDBJ whole genome shotgun (WGS) entry which is preliminary data.</text>
</comment>
<dbReference type="AlphaFoldDB" id="A0A8K0WCN7"/>
<sequence>MLDRALIRTALSGEVKQAIAAALWDTPRSEVEPDLKFYFKYYIKQCELIALHEGGSHTPLATHEDIMAIVQLLRSSHTREEILQQLLLSCSLPGSDALCGHSIDLAARLLLMVEFGNLPFAYSGSRQIEWVTGSLKELVTERFESKPVLGHSKVKLEKIFNANNLGKIAGIDVIWTTNLADHLRLMKDDQAVAVFHHASFLKRQQRDITLFSQEFIDETLNTMALLFPKWDRNTRAWYQTQASLRGLDTQLIEIGQLDADKRQIEKFEFWHDRLVILKQIFDEARPGTLRQWWHDRRNGVQWYTFWVAILIFLLTVFFGLVQSIEGALQVYKAFNP</sequence>
<evidence type="ECO:0000313" key="3">
    <source>
        <dbReference type="Proteomes" id="UP000813427"/>
    </source>
</evidence>
<keyword evidence="3" id="KW-1185">Reference proteome</keyword>
<reference evidence="2" key="1">
    <citation type="journal article" date="2021" name="Nat. Commun.">
        <title>Genetic determinants of endophytism in the Arabidopsis root mycobiome.</title>
        <authorList>
            <person name="Mesny F."/>
            <person name="Miyauchi S."/>
            <person name="Thiergart T."/>
            <person name="Pickel B."/>
            <person name="Atanasova L."/>
            <person name="Karlsson M."/>
            <person name="Huettel B."/>
            <person name="Barry K.W."/>
            <person name="Haridas S."/>
            <person name="Chen C."/>
            <person name="Bauer D."/>
            <person name="Andreopoulos W."/>
            <person name="Pangilinan J."/>
            <person name="LaButti K."/>
            <person name="Riley R."/>
            <person name="Lipzen A."/>
            <person name="Clum A."/>
            <person name="Drula E."/>
            <person name="Henrissat B."/>
            <person name="Kohler A."/>
            <person name="Grigoriev I.V."/>
            <person name="Martin F.M."/>
            <person name="Hacquard S."/>
        </authorList>
    </citation>
    <scope>NUCLEOTIDE SEQUENCE</scope>
    <source>
        <strain evidence="2">MPI-SDFR-AT-0068</strain>
    </source>
</reference>
<evidence type="ECO:0000256" key="1">
    <source>
        <dbReference type="SAM" id="Phobius"/>
    </source>
</evidence>
<dbReference type="OrthoDB" id="5428890at2759"/>